<dbReference type="PANTHER" id="PTHR46832">
    <property type="entry name" value="5'-METHYLTHIOADENOSINE/S-ADENOSYLHOMOCYSTEINE NUCLEOSIDASE"/>
    <property type="match status" value="1"/>
</dbReference>
<feature type="domain" description="Nucleoside phosphorylase" evidence="1">
    <location>
        <begin position="51"/>
        <end position="282"/>
    </location>
</feature>
<protein>
    <recommendedName>
        <fullName evidence="1">Nucleoside phosphorylase domain-containing protein</fullName>
    </recommendedName>
</protein>
<dbReference type="EMBL" id="CADCWK010000109">
    <property type="protein sequence ID" value="CAA9554205.1"/>
    <property type="molecule type" value="Genomic_DNA"/>
</dbReference>
<gene>
    <name evidence="2" type="ORF">AVDCRST_MAG33-1146</name>
</gene>
<evidence type="ECO:0000259" key="1">
    <source>
        <dbReference type="Pfam" id="PF01048"/>
    </source>
</evidence>
<name>A0A6J4UR95_9BACT</name>
<dbReference type="InterPro" id="IPR000845">
    <property type="entry name" value="Nucleoside_phosphorylase_d"/>
</dbReference>
<evidence type="ECO:0000313" key="2">
    <source>
        <dbReference type="EMBL" id="CAA9554205.1"/>
    </source>
</evidence>
<dbReference type="SUPFAM" id="SSF53167">
    <property type="entry name" value="Purine and uridine phosphorylases"/>
    <property type="match status" value="1"/>
</dbReference>
<dbReference type="GO" id="GO:0005829">
    <property type="term" value="C:cytosol"/>
    <property type="evidence" value="ECO:0007669"/>
    <property type="project" value="TreeGrafter"/>
</dbReference>
<dbReference type="GO" id="GO:0009116">
    <property type="term" value="P:nucleoside metabolic process"/>
    <property type="evidence" value="ECO:0007669"/>
    <property type="project" value="InterPro"/>
</dbReference>
<dbReference type="InterPro" id="IPR035994">
    <property type="entry name" value="Nucleoside_phosphorylase_sf"/>
</dbReference>
<dbReference type="AlphaFoldDB" id="A0A6J4UR95"/>
<proteinExistence type="predicted"/>
<dbReference type="GO" id="GO:0019284">
    <property type="term" value="P:L-methionine salvage from S-adenosylmethionine"/>
    <property type="evidence" value="ECO:0007669"/>
    <property type="project" value="TreeGrafter"/>
</dbReference>
<organism evidence="2">
    <name type="scientific">uncultured Thermomicrobiales bacterium</name>
    <dbReference type="NCBI Taxonomy" id="1645740"/>
    <lineage>
        <taxon>Bacteria</taxon>
        <taxon>Pseudomonadati</taxon>
        <taxon>Thermomicrobiota</taxon>
        <taxon>Thermomicrobia</taxon>
        <taxon>Thermomicrobiales</taxon>
        <taxon>environmental samples</taxon>
    </lineage>
</organism>
<dbReference type="Gene3D" id="3.40.50.1580">
    <property type="entry name" value="Nucleoside phosphorylase domain"/>
    <property type="match status" value="1"/>
</dbReference>
<accession>A0A6J4UR95</accession>
<reference evidence="2" key="1">
    <citation type="submission" date="2020-02" db="EMBL/GenBank/DDBJ databases">
        <authorList>
            <person name="Meier V. D."/>
        </authorList>
    </citation>
    <scope>NUCLEOTIDE SEQUENCE</scope>
    <source>
        <strain evidence="2">AVDCRST_MAG33</strain>
    </source>
</reference>
<sequence>MSTRPDQAPIAIVVAMRSELRHLFAGLELDAPAPGSSDPSLAMLTEDDRRALTELPAPTRAPLAGTWPLWSGTIDGQPVLAVLAGIGPANAAGALGSLLATIPVRAVISYGCAGAHRRDLDLGDVVIADRSVNHAAYDLLPDGMERYRGNAAATGPDPMPPSETPSDPALLAAAHRAAAGWQPEPWPGTGRVPAVLTGAIASADVWTQAIARLDILNGRHGTLCEEMEAAALGVVCQRLAIPFLAIKDISNNEYRTVTDIAGGMDEFPLAEVGRRAAALVVRTVGELAADPATRSDRSS</sequence>
<dbReference type="PANTHER" id="PTHR46832:SF2">
    <property type="entry name" value="FUTALOSINE HYDROLASE"/>
    <property type="match status" value="1"/>
</dbReference>
<dbReference type="CDD" id="cd09008">
    <property type="entry name" value="MTAN"/>
    <property type="match status" value="1"/>
</dbReference>
<dbReference type="GO" id="GO:0008930">
    <property type="term" value="F:methylthioadenosine nucleosidase activity"/>
    <property type="evidence" value="ECO:0007669"/>
    <property type="project" value="TreeGrafter"/>
</dbReference>
<dbReference type="GO" id="GO:0008782">
    <property type="term" value="F:adenosylhomocysteine nucleosidase activity"/>
    <property type="evidence" value="ECO:0007669"/>
    <property type="project" value="TreeGrafter"/>
</dbReference>
<dbReference type="Pfam" id="PF01048">
    <property type="entry name" value="PNP_UDP_1"/>
    <property type="match status" value="1"/>
</dbReference>